<protein>
    <submittedName>
        <fullName evidence="1">Uncharacterized protein</fullName>
    </submittedName>
</protein>
<accession>A0A3N4LK87</accession>
<proteinExistence type="predicted"/>
<dbReference type="STRING" id="1051890.A0A3N4LK87"/>
<sequence length="92" mass="10274">MESGLLLNVVVGERATIFQLLTSKDQTLLIWRNSLLILNLRLHIVNGVGGLHLQCDGLARQCLYENLHTSTKTEDEMESGLLLNVVIRESTT</sequence>
<evidence type="ECO:0000313" key="1">
    <source>
        <dbReference type="EMBL" id="RPB23317.1"/>
    </source>
</evidence>
<dbReference type="Proteomes" id="UP000267821">
    <property type="component" value="Unassembled WGS sequence"/>
</dbReference>
<dbReference type="EMBL" id="ML121547">
    <property type="protein sequence ID" value="RPB23317.1"/>
    <property type="molecule type" value="Genomic_DNA"/>
</dbReference>
<dbReference type="OrthoDB" id="3267308at2759"/>
<name>A0A3N4LK87_9PEZI</name>
<reference evidence="1 2" key="1">
    <citation type="journal article" date="2018" name="Nat. Ecol. Evol.">
        <title>Pezizomycetes genomes reveal the molecular basis of ectomycorrhizal truffle lifestyle.</title>
        <authorList>
            <person name="Murat C."/>
            <person name="Payen T."/>
            <person name="Noel B."/>
            <person name="Kuo A."/>
            <person name="Morin E."/>
            <person name="Chen J."/>
            <person name="Kohler A."/>
            <person name="Krizsan K."/>
            <person name="Balestrini R."/>
            <person name="Da Silva C."/>
            <person name="Montanini B."/>
            <person name="Hainaut M."/>
            <person name="Levati E."/>
            <person name="Barry K.W."/>
            <person name="Belfiori B."/>
            <person name="Cichocki N."/>
            <person name="Clum A."/>
            <person name="Dockter R.B."/>
            <person name="Fauchery L."/>
            <person name="Guy J."/>
            <person name="Iotti M."/>
            <person name="Le Tacon F."/>
            <person name="Lindquist E.A."/>
            <person name="Lipzen A."/>
            <person name="Malagnac F."/>
            <person name="Mello A."/>
            <person name="Molinier V."/>
            <person name="Miyauchi S."/>
            <person name="Poulain J."/>
            <person name="Riccioni C."/>
            <person name="Rubini A."/>
            <person name="Sitrit Y."/>
            <person name="Splivallo R."/>
            <person name="Traeger S."/>
            <person name="Wang M."/>
            <person name="Zifcakova L."/>
            <person name="Wipf D."/>
            <person name="Zambonelli A."/>
            <person name="Paolocci F."/>
            <person name="Nowrousian M."/>
            <person name="Ottonello S."/>
            <person name="Baldrian P."/>
            <person name="Spatafora J.W."/>
            <person name="Henrissat B."/>
            <person name="Nagy L.G."/>
            <person name="Aury J.M."/>
            <person name="Wincker P."/>
            <person name="Grigoriev I.V."/>
            <person name="Bonfante P."/>
            <person name="Martin F.M."/>
        </authorList>
    </citation>
    <scope>NUCLEOTIDE SEQUENCE [LARGE SCALE GENOMIC DNA]</scope>
    <source>
        <strain evidence="1 2">ATCC MYA-4762</strain>
    </source>
</reference>
<dbReference type="AlphaFoldDB" id="A0A3N4LK87"/>
<keyword evidence="2" id="KW-1185">Reference proteome</keyword>
<gene>
    <name evidence="1" type="ORF">L211DRAFT_284620</name>
</gene>
<dbReference type="InParanoid" id="A0A3N4LK87"/>
<evidence type="ECO:0000313" key="2">
    <source>
        <dbReference type="Proteomes" id="UP000267821"/>
    </source>
</evidence>
<organism evidence="1 2">
    <name type="scientific">Terfezia boudieri ATCC MYA-4762</name>
    <dbReference type="NCBI Taxonomy" id="1051890"/>
    <lineage>
        <taxon>Eukaryota</taxon>
        <taxon>Fungi</taxon>
        <taxon>Dikarya</taxon>
        <taxon>Ascomycota</taxon>
        <taxon>Pezizomycotina</taxon>
        <taxon>Pezizomycetes</taxon>
        <taxon>Pezizales</taxon>
        <taxon>Pezizaceae</taxon>
        <taxon>Terfezia</taxon>
    </lineage>
</organism>